<dbReference type="GO" id="GO:0005737">
    <property type="term" value="C:cytoplasm"/>
    <property type="evidence" value="ECO:0007669"/>
    <property type="project" value="UniProtKB-SubCell"/>
</dbReference>
<evidence type="ECO:0000256" key="6">
    <source>
        <dbReference type="SAM" id="MobiDB-lite"/>
    </source>
</evidence>
<dbReference type="GO" id="GO:0006950">
    <property type="term" value="P:response to stress"/>
    <property type="evidence" value="ECO:0007669"/>
    <property type="project" value="TreeGrafter"/>
</dbReference>
<organism evidence="8 9">
    <name type="scientific">Deinococcus aquiradiocola</name>
    <dbReference type="NCBI Taxonomy" id="393059"/>
    <lineage>
        <taxon>Bacteria</taxon>
        <taxon>Thermotogati</taxon>
        <taxon>Deinococcota</taxon>
        <taxon>Deinococci</taxon>
        <taxon>Deinococcales</taxon>
        <taxon>Deinococcaceae</taxon>
        <taxon>Deinococcus</taxon>
    </lineage>
</organism>
<keyword evidence="4" id="KW-0238">DNA-binding</keyword>
<comment type="caution">
    <text evidence="8">The sequence shown here is derived from an EMBL/GenBank/DDBJ whole genome shotgun (WGS) entry which is preliminary data.</text>
</comment>
<dbReference type="InterPro" id="IPR036390">
    <property type="entry name" value="WH_DNA-bd_sf"/>
</dbReference>
<dbReference type="SUPFAM" id="SSF46785">
    <property type="entry name" value="Winged helix' DNA-binding domain"/>
    <property type="match status" value="1"/>
</dbReference>
<dbReference type="Gene3D" id="1.10.10.10">
    <property type="entry name" value="Winged helix-like DNA-binding domain superfamily/Winged helix DNA-binding domain"/>
    <property type="match status" value="1"/>
</dbReference>
<keyword evidence="5" id="KW-0804">Transcription</keyword>
<dbReference type="InterPro" id="IPR000835">
    <property type="entry name" value="HTH_MarR-typ"/>
</dbReference>
<dbReference type="AlphaFoldDB" id="A0A917PDG0"/>
<dbReference type="InterPro" id="IPR011991">
    <property type="entry name" value="ArsR-like_HTH"/>
</dbReference>
<dbReference type="EMBL" id="BMOE01000004">
    <property type="protein sequence ID" value="GGJ71917.1"/>
    <property type="molecule type" value="Genomic_DNA"/>
</dbReference>
<dbReference type="GO" id="GO:0003677">
    <property type="term" value="F:DNA binding"/>
    <property type="evidence" value="ECO:0007669"/>
    <property type="project" value="UniProtKB-KW"/>
</dbReference>
<reference evidence="8" key="2">
    <citation type="submission" date="2020-09" db="EMBL/GenBank/DDBJ databases">
        <authorList>
            <person name="Sun Q."/>
            <person name="Ohkuma M."/>
        </authorList>
    </citation>
    <scope>NUCLEOTIDE SEQUENCE</scope>
    <source>
        <strain evidence="8">JCM 14371</strain>
    </source>
</reference>
<evidence type="ECO:0000256" key="3">
    <source>
        <dbReference type="ARBA" id="ARBA00023015"/>
    </source>
</evidence>
<reference evidence="8" key="1">
    <citation type="journal article" date="2014" name="Int. J. Syst. Evol. Microbiol.">
        <title>Complete genome sequence of Corynebacterium casei LMG S-19264T (=DSM 44701T), isolated from a smear-ripened cheese.</title>
        <authorList>
            <consortium name="US DOE Joint Genome Institute (JGI-PGF)"/>
            <person name="Walter F."/>
            <person name="Albersmeier A."/>
            <person name="Kalinowski J."/>
            <person name="Ruckert C."/>
        </authorList>
    </citation>
    <scope>NUCLEOTIDE SEQUENCE</scope>
    <source>
        <strain evidence="8">JCM 14371</strain>
    </source>
</reference>
<feature type="region of interest" description="Disordered" evidence="6">
    <location>
        <begin position="1"/>
        <end position="20"/>
    </location>
</feature>
<dbReference type="InterPro" id="IPR055166">
    <property type="entry name" value="Transc_reg_Sar_Rot_HTH"/>
</dbReference>
<name>A0A917PDG0_9DEIO</name>
<accession>A0A917PDG0</accession>
<keyword evidence="2" id="KW-0963">Cytoplasm</keyword>
<proteinExistence type="predicted"/>
<evidence type="ECO:0000256" key="5">
    <source>
        <dbReference type="ARBA" id="ARBA00023163"/>
    </source>
</evidence>
<dbReference type="CDD" id="cd00090">
    <property type="entry name" value="HTH_ARSR"/>
    <property type="match status" value="1"/>
</dbReference>
<dbReference type="FunFam" id="1.10.10.10:FF:000163">
    <property type="entry name" value="MarR family transcriptional regulator"/>
    <property type="match status" value="1"/>
</dbReference>
<dbReference type="GO" id="GO:0003700">
    <property type="term" value="F:DNA-binding transcription factor activity"/>
    <property type="evidence" value="ECO:0007669"/>
    <property type="project" value="InterPro"/>
</dbReference>
<sequence length="175" mass="18795">MNASAAPSSPVSPDPAAAGGQGTQAPIALSALLCFDVYATSRAVTRAYRPLLEPLGLTYPQFLVMLSLWEADADDAVTRPLTVGALGERLALDSGTLSPLLKRLEASGLLRRERSTHDEREVQVALSDEGRALQAKAADVPTQMTGLMGLNPRDVQRLQVSLRLLRSHLDQHDDD</sequence>
<dbReference type="InterPro" id="IPR039422">
    <property type="entry name" value="MarR/SlyA-like"/>
</dbReference>
<dbReference type="PANTHER" id="PTHR33164:SF5">
    <property type="entry name" value="ORGANIC HYDROPEROXIDE RESISTANCE TRANSCRIPTIONAL REGULATOR"/>
    <property type="match status" value="1"/>
</dbReference>
<protein>
    <submittedName>
        <fullName evidence="8">MarR family transcriptional regulator</fullName>
    </submittedName>
</protein>
<dbReference type="SMART" id="SM00347">
    <property type="entry name" value="HTH_MARR"/>
    <property type="match status" value="1"/>
</dbReference>
<evidence type="ECO:0000256" key="1">
    <source>
        <dbReference type="ARBA" id="ARBA00004496"/>
    </source>
</evidence>
<evidence type="ECO:0000259" key="7">
    <source>
        <dbReference type="PROSITE" id="PS50995"/>
    </source>
</evidence>
<evidence type="ECO:0000313" key="9">
    <source>
        <dbReference type="Proteomes" id="UP000635726"/>
    </source>
</evidence>
<dbReference type="InterPro" id="IPR036388">
    <property type="entry name" value="WH-like_DNA-bd_sf"/>
</dbReference>
<comment type="subcellular location">
    <subcellularLocation>
        <location evidence="1">Cytoplasm</location>
    </subcellularLocation>
</comment>
<dbReference type="Pfam" id="PF22381">
    <property type="entry name" value="Staph_reg_Sar_Rot"/>
    <property type="match status" value="1"/>
</dbReference>
<evidence type="ECO:0000313" key="8">
    <source>
        <dbReference type="EMBL" id="GGJ71917.1"/>
    </source>
</evidence>
<evidence type="ECO:0000256" key="4">
    <source>
        <dbReference type="ARBA" id="ARBA00023125"/>
    </source>
</evidence>
<dbReference type="PANTHER" id="PTHR33164">
    <property type="entry name" value="TRANSCRIPTIONAL REGULATOR, MARR FAMILY"/>
    <property type="match status" value="1"/>
</dbReference>
<gene>
    <name evidence="8" type="ORF">GCM10008939_15430</name>
</gene>
<keyword evidence="9" id="KW-1185">Reference proteome</keyword>
<feature type="domain" description="HTH marR-type" evidence="7">
    <location>
        <begin position="30"/>
        <end position="167"/>
    </location>
</feature>
<dbReference type="Proteomes" id="UP000635726">
    <property type="component" value="Unassembled WGS sequence"/>
</dbReference>
<keyword evidence="3" id="KW-0805">Transcription regulation</keyword>
<dbReference type="PROSITE" id="PS50995">
    <property type="entry name" value="HTH_MARR_2"/>
    <property type="match status" value="1"/>
</dbReference>
<dbReference type="RefSeq" id="WP_188961925.1">
    <property type="nucleotide sequence ID" value="NZ_BMOE01000004.1"/>
</dbReference>
<evidence type="ECO:0000256" key="2">
    <source>
        <dbReference type="ARBA" id="ARBA00022490"/>
    </source>
</evidence>